<accession>A0ABQ5MC82</accession>
<reference evidence="1 2" key="1">
    <citation type="journal article" date="2024" name="Int. J. Syst. Evol. Microbiol.">
        <title>Lacrimispora brassicae sp. nov. isolated from fermented cabbage, and proposal of Clostridium indicum Gundawar et al. 2019 and Clostridium methoxybenzovorans Mechichi et al. 1999 as heterotypic synonyms of Lacrimispora amygdalina (Parshina et al. 2003) Haas and Blanchard 2020 and Lacrimispora indolis (McClung and McCoy 1957) Haas and Blanchard 2020, respectively.</title>
        <authorList>
            <person name="Kobayashi H."/>
            <person name="Tanizawa Y."/>
            <person name="Sakamoto M."/>
            <person name="Ohkuma M."/>
            <person name="Tohno M."/>
        </authorList>
    </citation>
    <scope>NUCLEOTIDE SEQUENCE [LARGE SCALE GENOMIC DNA]</scope>
    <source>
        <strain evidence="1 2">DSM 12857</strain>
    </source>
</reference>
<keyword evidence="2" id="KW-1185">Reference proteome</keyword>
<organism evidence="1 2">
    <name type="scientific">Lacrimispora amygdalina</name>
    <dbReference type="NCBI Taxonomy" id="253257"/>
    <lineage>
        <taxon>Bacteria</taxon>
        <taxon>Bacillati</taxon>
        <taxon>Bacillota</taxon>
        <taxon>Clostridia</taxon>
        <taxon>Lachnospirales</taxon>
        <taxon>Lachnospiraceae</taxon>
        <taxon>Lacrimispora</taxon>
    </lineage>
</organism>
<evidence type="ECO:0000313" key="2">
    <source>
        <dbReference type="Proteomes" id="UP001419084"/>
    </source>
</evidence>
<comment type="caution">
    <text evidence="1">The sequence shown here is derived from an EMBL/GenBank/DDBJ whole genome shotgun (WGS) entry which is preliminary data.</text>
</comment>
<name>A0ABQ5MC82_9FIRM</name>
<protein>
    <submittedName>
        <fullName evidence="1">Uncharacterized protein</fullName>
    </submittedName>
</protein>
<sequence length="47" mass="5377">MDFRFSHGKNKTDTNEGRAAYSEWYYKNIKGNSEPCKGGNTTGIVFR</sequence>
<gene>
    <name evidence="1" type="ORF">LAD12857_43620</name>
</gene>
<dbReference type="Proteomes" id="UP001419084">
    <property type="component" value="Unassembled WGS sequence"/>
</dbReference>
<evidence type="ECO:0000313" key="1">
    <source>
        <dbReference type="EMBL" id="GLB32439.1"/>
    </source>
</evidence>
<dbReference type="EMBL" id="BRPJ01000096">
    <property type="protein sequence ID" value="GLB32439.1"/>
    <property type="molecule type" value="Genomic_DNA"/>
</dbReference>
<proteinExistence type="predicted"/>